<dbReference type="RefSeq" id="WP_041866867.1">
    <property type="nucleotide sequence ID" value="NC_007712.1"/>
</dbReference>
<dbReference type="BioCyc" id="SGLO343509:SGP1_RS10380-MONOMER"/>
<evidence type="ECO:0000313" key="2">
    <source>
        <dbReference type="Proteomes" id="UP000245838"/>
    </source>
</evidence>
<evidence type="ECO:0000313" key="1">
    <source>
        <dbReference type="EMBL" id="CRL45143.1"/>
    </source>
</evidence>
<organism evidence="1 2">
    <name type="scientific">Sodalis glossinidius (strain morsitans)</name>
    <dbReference type="NCBI Taxonomy" id="343509"/>
    <lineage>
        <taxon>Bacteria</taxon>
        <taxon>Pseudomonadati</taxon>
        <taxon>Pseudomonadota</taxon>
        <taxon>Gammaproteobacteria</taxon>
        <taxon>Enterobacterales</taxon>
        <taxon>Bruguierivoracaceae</taxon>
        <taxon>Sodalis</taxon>
    </lineage>
</organism>
<sequence length="86" mass="10384">MKAVANHIVNTRQVLGAPVLSLMAWVHQVRRWCVLRHLRRLWEDNQHLRQIARERHWDLVLSAFNTEYNYRFIKAEARARQQKGIL</sequence>
<dbReference type="Proteomes" id="UP000245838">
    <property type="component" value="Chromosome sggmmb4_Chromosome"/>
</dbReference>
<protein>
    <submittedName>
        <fullName evidence="1">Uncharacterized protein</fullName>
    </submittedName>
</protein>
<proteinExistence type="predicted"/>
<dbReference type="EMBL" id="LN854557">
    <property type="protein sequence ID" value="CRL45143.1"/>
    <property type="molecule type" value="Genomic_DNA"/>
</dbReference>
<dbReference type="OrthoDB" id="6455898at2"/>
<accession>A0A193QJ54</accession>
<gene>
    <name evidence="1" type="ORF">SGGMMB4_02689</name>
</gene>
<name>A0A193QJ54_SODGM</name>
<reference evidence="1 2" key="1">
    <citation type="submission" date="2015-05" db="EMBL/GenBank/DDBJ databases">
        <authorList>
            <person name="Goodhead I."/>
        </authorList>
    </citation>
    <scope>NUCLEOTIDE SEQUENCE [LARGE SCALE GENOMIC DNA]</scope>
    <source>
        <strain evidence="2">morsitans</strain>
    </source>
</reference>
<dbReference type="AlphaFoldDB" id="A0A193QJ54"/>